<dbReference type="EMBL" id="GG738848">
    <property type="protein sequence ID" value="EFC49423.1"/>
    <property type="molecule type" value="Genomic_DNA"/>
</dbReference>
<dbReference type="VEuPathDB" id="AmoebaDB:NAEGRDRAFT_46017"/>
<evidence type="ECO:0000313" key="1">
    <source>
        <dbReference type="EMBL" id="EFC49423.1"/>
    </source>
</evidence>
<dbReference type="AlphaFoldDB" id="D2V182"/>
<reference evidence="1 2" key="1">
    <citation type="journal article" date="2010" name="Cell">
        <title>The genome of Naegleria gruberi illuminates early eukaryotic versatility.</title>
        <authorList>
            <person name="Fritz-Laylin L.K."/>
            <person name="Prochnik S.E."/>
            <person name="Ginger M.L."/>
            <person name="Dacks J.B."/>
            <person name="Carpenter M.L."/>
            <person name="Field M.C."/>
            <person name="Kuo A."/>
            <person name="Paredez A."/>
            <person name="Chapman J."/>
            <person name="Pham J."/>
            <person name="Shu S."/>
            <person name="Neupane R."/>
            <person name="Cipriano M."/>
            <person name="Mancuso J."/>
            <person name="Tu H."/>
            <person name="Salamov A."/>
            <person name="Lindquist E."/>
            <person name="Shapiro H."/>
            <person name="Lucas S."/>
            <person name="Grigoriev I.V."/>
            <person name="Cande W.Z."/>
            <person name="Fulton C."/>
            <person name="Rokhsar D.S."/>
            <person name="Dawson S.C."/>
        </authorList>
    </citation>
    <scope>NUCLEOTIDE SEQUENCE [LARGE SCALE GENOMIC DNA]</scope>
    <source>
        <strain evidence="1 2">NEG-M</strain>
    </source>
</reference>
<sequence length="338" mass="40174">MIFSNSIQKTMKRSYQFDALRGASKKLCQSNSTQKNSETDFVLKDNPVRNDDRVEVFCQEIGGYEAQSCSCFNEVDMEESDESREFENQENQEEYEFLKNFYSHESSKYGENDLLSNHSFQSVERIVTDIKLEKIMRKLLRFAVKAKLSESSLESVLELFKETLQDFNSISEKDSYYFTLKGFYDYFYISRKTIMVHYCTKCGEYERNKNVKKCNCEIEWKNHSYCFLRPLKFQLDERIFFEKDFNNQFFEKVEDIKDGIVSDRVHGSVYQQHHKKLFNEGKLKTISAFFDSVCPFNNSTNAFYQGSFNFNEMKPHLRRKRSNNFLWILAPKKPDFDG</sequence>
<gene>
    <name evidence="1" type="ORF">NAEGRDRAFT_46017</name>
</gene>
<dbReference type="GeneID" id="8852640"/>
<dbReference type="InParanoid" id="D2V182"/>
<name>D2V182_NAEGR</name>
<proteinExistence type="predicted"/>
<keyword evidence="2" id="KW-1185">Reference proteome</keyword>
<dbReference type="RefSeq" id="XP_002682167.1">
    <property type="nucleotide sequence ID" value="XM_002682121.1"/>
</dbReference>
<accession>D2V182</accession>
<dbReference type="Proteomes" id="UP000006671">
    <property type="component" value="Unassembled WGS sequence"/>
</dbReference>
<dbReference type="KEGG" id="ngr:NAEGRDRAFT_46017"/>
<organism evidence="2">
    <name type="scientific">Naegleria gruberi</name>
    <name type="common">Amoeba</name>
    <dbReference type="NCBI Taxonomy" id="5762"/>
    <lineage>
        <taxon>Eukaryota</taxon>
        <taxon>Discoba</taxon>
        <taxon>Heterolobosea</taxon>
        <taxon>Tetramitia</taxon>
        <taxon>Eutetramitia</taxon>
        <taxon>Vahlkampfiidae</taxon>
        <taxon>Naegleria</taxon>
    </lineage>
</organism>
<protein>
    <submittedName>
        <fullName evidence="1">Predicted protein</fullName>
    </submittedName>
</protein>
<evidence type="ECO:0000313" key="2">
    <source>
        <dbReference type="Proteomes" id="UP000006671"/>
    </source>
</evidence>